<keyword evidence="9 12" id="KW-1133">Transmembrane helix</keyword>
<name>A0ABW1ILM8_9BACL</name>
<organism evidence="14 15">
    <name type="scientific">Marinicrinis lubricantis</name>
    <dbReference type="NCBI Taxonomy" id="2086470"/>
    <lineage>
        <taxon>Bacteria</taxon>
        <taxon>Bacillati</taxon>
        <taxon>Bacillota</taxon>
        <taxon>Bacilli</taxon>
        <taxon>Bacillales</taxon>
        <taxon>Paenibacillaceae</taxon>
    </lineage>
</organism>
<evidence type="ECO:0000256" key="11">
    <source>
        <dbReference type="ARBA" id="ARBA00023136"/>
    </source>
</evidence>
<dbReference type="Pfam" id="PF02163">
    <property type="entry name" value="Peptidase_M50"/>
    <property type="match status" value="1"/>
</dbReference>
<feature type="transmembrane region" description="Helical" evidence="12">
    <location>
        <begin position="169"/>
        <end position="186"/>
    </location>
</feature>
<evidence type="ECO:0000313" key="15">
    <source>
        <dbReference type="Proteomes" id="UP001596250"/>
    </source>
</evidence>
<keyword evidence="5 12" id="KW-0812">Transmembrane</keyword>
<feature type="transmembrane region" description="Helical" evidence="12">
    <location>
        <begin position="138"/>
        <end position="157"/>
    </location>
</feature>
<feature type="transmembrane region" description="Helical" evidence="12">
    <location>
        <begin position="111"/>
        <end position="132"/>
    </location>
</feature>
<evidence type="ECO:0000256" key="8">
    <source>
        <dbReference type="ARBA" id="ARBA00022833"/>
    </source>
</evidence>
<evidence type="ECO:0000256" key="3">
    <source>
        <dbReference type="ARBA" id="ARBA00007931"/>
    </source>
</evidence>
<evidence type="ECO:0000256" key="1">
    <source>
        <dbReference type="ARBA" id="ARBA00001947"/>
    </source>
</evidence>
<feature type="transmembrane region" description="Helical" evidence="12">
    <location>
        <begin position="326"/>
        <end position="344"/>
    </location>
</feature>
<protein>
    <submittedName>
        <fullName evidence="14">Site-2 protease family protein</fullName>
    </submittedName>
</protein>
<reference evidence="15" key="1">
    <citation type="journal article" date="2019" name="Int. J. Syst. Evol. Microbiol.">
        <title>The Global Catalogue of Microorganisms (GCM) 10K type strain sequencing project: providing services to taxonomists for standard genome sequencing and annotation.</title>
        <authorList>
            <consortium name="The Broad Institute Genomics Platform"/>
            <consortium name="The Broad Institute Genome Sequencing Center for Infectious Disease"/>
            <person name="Wu L."/>
            <person name="Ma J."/>
        </authorList>
    </citation>
    <scope>NUCLEOTIDE SEQUENCE [LARGE SCALE GENOMIC DNA]</scope>
    <source>
        <strain evidence="15">CCM 8749</strain>
    </source>
</reference>
<evidence type="ECO:0000256" key="5">
    <source>
        <dbReference type="ARBA" id="ARBA00022692"/>
    </source>
</evidence>
<evidence type="ECO:0000259" key="13">
    <source>
        <dbReference type="Pfam" id="PF02163"/>
    </source>
</evidence>
<keyword evidence="15" id="KW-1185">Reference proteome</keyword>
<evidence type="ECO:0000256" key="6">
    <source>
        <dbReference type="ARBA" id="ARBA00022723"/>
    </source>
</evidence>
<comment type="caution">
    <text evidence="14">The sequence shown here is derived from an EMBL/GenBank/DDBJ whole genome shotgun (WGS) entry which is preliminary data.</text>
</comment>
<keyword evidence="7" id="KW-0378">Hydrolase</keyword>
<dbReference type="GO" id="GO:0006508">
    <property type="term" value="P:proteolysis"/>
    <property type="evidence" value="ECO:0007669"/>
    <property type="project" value="UniProtKB-KW"/>
</dbReference>
<dbReference type="EMBL" id="JBHSQV010000034">
    <property type="protein sequence ID" value="MFC5985950.1"/>
    <property type="molecule type" value="Genomic_DNA"/>
</dbReference>
<evidence type="ECO:0000256" key="7">
    <source>
        <dbReference type="ARBA" id="ARBA00022801"/>
    </source>
</evidence>
<dbReference type="CDD" id="cd06160">
    <property type="entry name" value="S2P-M50_like_2"/>
    <property type="match status" value="1"/>
</dbReference>
<accession>A0ABW1ILM8</accession>
<comment type="similarity">
    <text evidence="3">Belongs to the peptidase M50B family.</text>
</comment>
<keyword evidence="4 14" id="KW-0645">Protease</keyword>
<dbReference type="PANTHER" id="PTHR39188:SF3">
    <property type="entry name" value="STAGE IV SPORULATION PROTEIN FB"/>
    <property type="match status" value="1"/>
</dbReference>
<dbReference type="GO" id="GO:0008233">
    <property type="term" value="F:peptidase activity"/>
    <property type="evidence" value="ECO:0007669"/>
    <property type="project" value="UniProtKB-KW"/>
</dbReference>
<dbReference type="RefSeq" id="WP_379893245.1">
    <property type="nucleotide sequence ID" value="NZ_CBCSCT010000019.1"/>
</dbReference>
<evidence type="ECO:0000256" key="10">
    <source>
        <dbReference type="ARBA" id="ARBA00023049"/>
    </source>
</evidence>
<comment type="subcellular location">
    <subcellularLocation>
        <location evidence="2">Membrane</location>
        <topology evidence="2">Multi-pass membrane protein</topology>
    </subcellularLocation>
</comment>
<feature type="transmembrane region" description="Helical" evidence="12">
    <location>
        <begin position="81"/>
        <end position="99"/>
    </location>
</feature>
<comment type="cofactor">
    <cofactor evidence="1">
        <name>Zn(2+)</name>
        <dbReference type="ChEBI" id="CHEBI:29105"/>
    </cofactor>
</comment>
<dbReference type="InterPro" id="IPR008915">
    <property type="entry name" value="Peptidase_M50"/>
</dbReference>
<feature type="domain" description="Peptidase M50" evidence="13">
    <location>
        <begin position="58"/>
        <end position="131"/>
    </location>
</feature>
<evidence type="ECO:0000256" key="9">
    <source>
        <dbReference type="ARBA" id="ARBA00022989"/>
    </source>
</evidence>
<evidence type="ECO:0000256" key="2">
    <source>
        <dbReference type="ARBA" id="ARBA00004141"/>
    </source>
</evidence>
<feature type="transmembrane region" description="Helical" evidence="12">
    <location>
        <begin position="43"/>
        <end position="69"/>
    </location>
</feature>
<evidence type="ECO:0000256" key="4">
    <source>
        <dbReference type="ARBA" id="ARBA00022670"/>
    </source>
</evidence>
<gene>
    <name evidence="14" type="ORF">ACFPXP_05830</name>
</gene>
<sequence length="357" mass="40267">MPQPEKRKNWWIFGAVAIFIATKLKSILALLKTAKFAGPLISMLITIGTYAIWYPLGFSIGLVTMIFIHEMGHLIAAKLKGLPVSAPYFIPFIGAFIALKKHPRDAATEAYVAYGGPLLGTAGAVCTLLIGIWIEDPLWLVIANIGFFLNLINLIPVHPLDGGRISTAVTRWLWLIGLVLGLGLAIYLNSFIFILIWALFAWELLQKYVLKKDRKRKERFSTRCEVPLDSLAMWGDSLPGEYHRRELEFTTYSTLDGEQLLEVCWEAMNIREVIHIPQQSIIHRVETSGVIQVPAEQPTYAEIKINIELVQFENDKYYDVPSMVRLKFGAAYAGLAVFLGYMLYYTQNSSYYPIVGS</sequence>
<keyword evidence="11 12" id="KW-0472">Membrane</keyword>
<evidence type="ECO:0000313" key="14">
    <source>
        <dbReference type="EMBL" id="MFC5985950.1"/>
    </source>
</evidence>
<keyword evidence="6" id="KW-0479">Metal-binding</keyword>
<keyword evidence="10" id="KW-0482">Metalloprotease</keyword>
<dbReference type="Proteomes" id="UP001596250">
    <property type="component" value="Unassembled WGS sequence"/>
</dbReference>
<evidence type="ECO:0000256" key="12">
    <source>
        <dbReference type="SAM" id="Phobius"/>
    </source>
</evidence>
<dbReference type="PANTHER" id="PTHR39188">
    <property type="entry name" value="MEMBRANE-ASSOCIATED ZINC METALLOPROTEASE M50B"/>
    <property type="match status" value="1"/>
</dbReference>
<keyword evidence="8" id="KW-0862">Zinc</keyword>
<feature type="transmembrane region" description="Helical" evidence="12">
    <location>
        <begin position="12"/>
        <end position="31"/>
    </location>
</feature>
<proteinExistence type="inferred from homology"/>